<comment type="similarity">
    <text evidence="2">Belongs to the CorA metal ion transporter (MIT) (TC 1.A.35) family.</text>
</comment>
<dbReference type="SUPFAM" id="SSF144083">
    <property type="entry name" value="Magnesium transport protein CorA, transmembrane region"/>
    <property type="match status" value="1"/>
</dbReference>
<dbReference type="Gene3D" id="3.30.460.20">
    <property type="entry name" value="CorA soluble domain-like"/>
    <property type="match status" value="1"/>
</dbReference>
<feature type="transmembrane region" description="Helical" evidence="6">
    <location>
        <begin position="285"/>
        <end position="305"/>
    </location>
</feature>
<dbReference type="Pfam" id="PF01544">
    <property type="entry name" value="CorA"/>
    <property type="match status" value="1"/>
</dbReference>
<keyword evidence="5 6" id="KW-0472">Membrane</keyword>
<dbReference type="Gene3D" id="1.20.58.340">
    <property type="entry name" value="Magnesium transport protein CorA, transmembrane region"/>
    <property type="match status" value="1"/>
</dbReference>
<evidence type="ECO:0000313" key="7">
    <source>
        <dbReference type="EMBL" id="OCX67538.1"/>
    </source>
</evidence>
<sequence>MDVFPPADHPVTAHSEEQIIPDQVKGWQHLTAPKPADWVQAGQLADDWDFAQDILDPDERSWLRREENRVFLTLQFPVRGIVDDAWTLRPLGMVLHQQSLTTLLAEDLPSLSPFFAQMEHLSSPPESIEILAAILKILAQSYEDALHQLNMAIHENERQLDWTQSNGDFFTLLEISKSLTRFEVALVGNIATAFKISRLAEIRDDLPATRQVDTALLELQVAHERARVYAGTSTSMMDAYAGMVQNNINHGLKVVTVLAMIFYVPSMLATLYGVNTTLPFQKTHWIFWVIVCSGLGISGGLAALFKRKGWI</sequence>
<dbReference type="InterPro" id="IPR045861">
    <property type="entry name" value="CorA_cytoplasmic_dom"/>
</dbReference>
<evidence type="ECO:0000313" key="8">
    <source>
        <dbReference type="Proteomes" id="UP000094893"/>
    </source>
</evidence>
<dbReference type="InterPro" id="IPR047199">
    <property type="entry name" value="CorA-like"/>
</dbReference>
<dbReference type="InterPro" id="IPR002523">
    <property type="entry name" value="MgTranspt_CorA/ZnTranspt_ZntB"/>
</dbReference>
<accession>A0A1C2HUH1</accession>
<dbReference type="RefSeq" id="WP_024894365.1">
    <property type="nucleotide sequence ID" value="NZ_JBAYOM010000005.1"/>
</dbReference>
<dbReference type="Proteomes" id="UP000094893">
    <property type="component" value="Unassembled WGS sequence"/>
</dbReference>
<proteinExistence type="inferred from homology"/>
<dbReference type="CDD" id="cd12827">
    <property type="entry name" value="EcCorA_ZntB-like_u2"/>
    <property type="match status" value="1"/>
</dbReference>
<dbReference type="PANTHER" id="PTHR47891:SF2">
    <property type="entry name" value="MAGNESIUM AND COBALT TRANSPORTER"/>
    <property type="match status" value="1"/>
</dbReference>
<dbReference type="GO" id="GO:0046873">
    <property type="term" value="F:metal ion transmembrane transporter activity"/>
    <property type="evidence" value="ECO:0007669"/>
    <property type="project" value="InterPro"/>
</dbReference>
<evidence type="ECO:0000256" key="4">
    <source>
        <dbReference type="ARBA" id="ARBA00022989"/>
    </source>
</evidence>
<dbReference type="STRING" id="930.GCA_002079865_03005"/>
<evidence type="ECO:0000256" key="5">
    <source>
        <dbReference type="ARBA" id="ARBA00023136"/>
    </source>
</evidence>
<keyword evidence="3 6" id="KW-0812">Transmembrane</keyword>
<evidence type="ECO:0000256" key="3">
    <source>
        <dbReference type="ARBA" id="ARBA00022692"/>
    </source>
</evidence>
<comment type="caution">
    <text evidence="7">The sequence shown here is derived from an EMBL/GenBank/DDBJ whole genome shotgun (WGS) entry which is preliminary data.</text>
</comment>
<dbReference type="InterPro" id="IPR045863">
    <property type="entry name" value="CorA_TM1_TM2"/>
</dbReference>
<comment type="subcellular location">
    <subcellularLocation>
        <location evidence="1">Membrane</location>
        <topology evidence="1">Multi-pass membrane protein</topology>
    </subcellularLocation>
</comment>
<reference evidence="7 8" key="1">
    <citation type="journal article" date="2016" name="Int. J. Mol. Sci.">
        <title>Comparative genomics of the extreme acidophile Acidithiobacillus thiooxidans reveals intraspecific divergence and niche adaptation.</title>
        <authorList>
            <person name="Zhang X."/>
            <person name="Feng X."/>
            <person name="Tao J."/>
            <person name="Ma L."/>
            <person name="Xiao Y."/>
            <person name="Liang Y."/>
            <person name="Liu X."/>
            <person name="Yin H."/>
        </authorList>
    </citation>
    <scope>NUCLEOTIDE SEQUENCE [LARGE SCALE GENOMIC DNA]</scope>
    <source>
        <strain evidence="7 8">A02</strain>
    </source>
</reference>
<dbReference type="GO" id="GO:0016020">
    <property type="term" value="C:membrane"/>
    <property type="evidence" value="ECO:0007669"/>
    <property type="project" value="UniProtKB-SubCell"/>
</dbReference>
<dbReference type="eggNOG" id="COG0598">
    <property type="taxonomic scope" value="Bacteria"/>
</dbReference>
<organism evidence="7 8">
    <name type="scientific">Acidithiobacillus thiooxidans</name>
    <name type="common">Thiobacillus thiooxidans</name>
    <dbReference type="NCBI Taxonomy" id="930"/>
    <lineage>
        <taxon>Bacteria</taxon>
        <taxon>Pseudomonadati</taxon>
        <taxon>Pseudomonadota</taxon>
        <taxon>Acidithiobacillia</taxon>
        <taxon>Acidithiobacillales</taxon>
        <taxon>Acidithiobacillaceae</taxon>
        <taxon>Acidithiobacillus</taxon>
    </lineage>
</organism>
<dbReference type="AlphaFoldDB" id="A0A1C2HUH1"/>
<protein>
    <submittedName>
        <fullName evidence="7">Magnesium transporter</fullName>
    </submittedName>
</protein>
<keyword evidence="4 6" id="KW-1133">Transmembrane helix</keyword>
<gene>
    <name evidence="7" type="ORF">A6P07_19845</name>
</gene>
<feature type="transmembrane region" description="Helical" evidence="6">
    <location>
        <begin position="252"/>
        <end position="273"/>
    </location>
</feature>
<evidence type="ECO:0000256" key="6">
    <source>
        <dbReference type="SAM" id="Phobius"/>
    </source>
</evidence>
<dbReference type="PANTHER" id="PTHR47891">
    <property type="entry name" value="TRANSPORTER-RELATED"/>
    <property type="match status" value="1"/>
</dbReference>
<dbReference type="SUPFAM" id="SSF143865">
    <property type="entry name" value="CorA soluble domain-like"/>
    <property type="match status" value="1"/>
</dbReference>
<dbReference type="EMBL" id="LWSA01000345">
    <property type="protein sequence ID" value="OCX67538.1"/>
    <property type="molecule type" value="Genomic_DNA"/>
</dbReference>
<name>A0A1C2HUH1_ACITH</name>
<evidence type="ECO:0000256" key="2">
    <source>
        <dbReference type="ARBA" id="ARBA00009765"/>
    </source>
</evidence>
<evidence type="ECO:0000256" key="1">
    <source>
        <dbReference type="ARBA" id="ARBA00004141"/>
    </source>
</evidence>